<organism evidence="1 2">
    <name type="scientific">Paractinoplanes ovalisporus</name>
    <dbReference type="NCBI Taxonomy" id="2810368"/>
    <lineage>
        <taxon>Bacteria</taxon>
        <taxon>Bacillati</taxon>
        <taxon>Actinomycetota</taxon>
        <taxon>Actinomycetes</taxon>
        <taxon>Micromonosporales</taxon>
        <taxon>Micromonosporaceae</taxon>
        <taxon>Paractinoplanes</taxon>
    </lineage>
</organism>
<dbReference type="EMBL" id="JAENHP010000002">
    <property type="protein sequence ID" value="MBM2615507.1"/>
    <property type="molecule type" value="Genomic_DNA"/>
</dbReference>
<proteinExistence type="predicted"/>
<evidence type="ECO:0000313" key="1">
    <source>
        <dbReference type="EMBL" id="MBM2615507.1"/>
    </source>
</evidence>
<evidence type="ECO:0000313" key="2">
    <source>
        <dbReference type="Proteomes" id="UP000632138"/>
    </source>
</evidence>
<dbReference type="Gene3D" id="2.110.10.10">
    <property type="entry name" value="Hemopexin-like domain"/>
    <property type="match status" value="2"/>
</dbReference>
<keyword evidence="2" id="KW-1185">Reference proteome</keyword>
<sequence>MVERYIDAARSNADGSHEATFFLADHYVVFDYDRNRVNDGVHAVAGLGFGLPFSPVGPDQSLDAALKGRGAHSRTGYQFRGSRYARVDLTSGLGDSGLGELTAWALPGTNGHGVDAAFNGRGPTRDGKAYFFRGDQYTRYDWKLEKPDPEYPRPISAVPGMLAPFTESLDAAVDGEGAYAKAGYLFKGGDYLRVNWDPPRGQGEPRVEGPARSIQQGWTGLVELLLAGKAKAQALVWTTDATRHLAVPFDPLFATALATHFHVAPTASALEKATAIALVQAQFQRVVTALAESSIRFRFRTAEESMRLDHNGEAPSVYFWDTRINFTPRFPACDPSARAASVLRETVRAVDPSAATVSAHVPEWYVSDPEADRLGLPRVRDDPRWTVRYDHSSTARALHNPSAYAAFARHLSLGRDSRRP</sequence>
<gene>
    <name evidence="1" type="ORF">JIG36_08000</name>
</gene>
<protein>
    <submittedName>
        <fullName evidence="1">Uncharacterized protein</fullName>
    </submittedName>
</protein>
<dbReference type="SUPFAM" id="SSF50923">
    <property type="entry name" value="Hemopexin-like domain"/>
    <property type="match status" value="1"/>
</dbReference>
<name>A0ABS2A6N3_9ACTN</name>
<dbReference type="RefSeq" id="WP_203375393.1">
    <property type="nucleotide sequence ID" value="NZ_JAENHP010000002.1"/>
</dbReference>
<dbReference type="SMART" id="SM00120">
    <property type="entry name" value="HX"/>
    <property type="match status" value="2"/>
</dbReference>
<dbReference type="InterPro" id="IPR018487">
    <property type="entry name" value="Hemopexin-like_repeat"/>
</dbReference>
<accession>A0ABS2A6N3</accession>
<dbReference type="Pfam" id="PF00045">
    <property type="entry name" value="Hemopexin"/>
    <property type="match status" value="1"/>
</dbReference>
<comment type="caution">
    <text evidence="1">The sequence shown here is derived from an EMBL/GenBank/DDBJ whole genome shotgun (WGS) entry which is preliminary data.</text>
</comment>
<reference evidence="1 2" key="1">
    <citation type="submission" date="2021-01" db="EMBL/GenBank/DDBJ databases">
        <title>Actinoplanes sp. nov. LDG1-06 isolated from lichen.</title>
        <authorList>
            <person name="Saeng-In P."/>
            <person name="Phongsopitanun W."/>
            <person name="Kanchanasin P."/>
            <person name="Yuki M."/>
            <person name="Kudo T."/>
            <person name="Ohkuma M."/>
            <person name="Tanasupawat S."/>
        </authorList>
    </citation>
    <scope>NUCLEOTIDE SEQUENCE [LARGE SCALE GENOMIC DNA]</scope>
    <source>
        <strain evidence="1 2">LDG1-06</strain>
    </source>
</reference>
<dbReference type="InterPro" id="IPR036375">
    <property type="entry name" value="Hemopexin-like_dom_sf"/>
</dbReference>
<dbReference type="PROSITE" id="PS51642">
    <property type="entry name" value="HEMOPEXIN_2"/>
    <property type="match status" value="2"/>
</dbReference>
<dbReference type="Proteomes" id="UP000632138">
    <property type="component" value="Unassembled WGS sequence"/>
</dbReference>